<reference evidence="14" key="1">
    <citation type="submission" date="2023-01" db="EMBL/GenBank/DDBJ databases">
        <authorList>
            <person name="Van Ghelder C."/>
            <person name="Rancurel C."/>
        </authorList>
    </citation>
    <scope>NUCLEOTIDE SEQUENCE</scope>
    <source>
        <strain evidence="14">CNCM I-4278</strain>
    </source>
</reference>
<keyword evidence="8" id="KW-0326">Glycosidase</keyword>
<comment type="caution">
    <text evidence="14">The sequence shown here is derived from an EMBL/GenBank/DDBJ whole genome shotgun (WGS) entry which is preliminary data.</text>
</comment>
<comment type="pathway">
    <text evidence="1">Glycan degradation; xylan degradation.</text>
</comment>
<keyword evidence="4 12" id="KW-0732">Signal</keyword>
<evidence type="ECO:0000256" key="10">
    <source>
        <dbReference type="ARBA" id="ARBA00024574"/>
    </source>
</evidence>
<dbReference type="InterPro" id="IPR036962">
    <property type="entry name" value="Glyco_hydro_3_N_sf"/>
</dbReference>
<dbReference type="GO" id="GO:0045493">
    <property type="term" value="P:xylan catabolic process"/>
    <property type="evidence" value="ECO:0007669"/>
    <property type="project" value="UniProtKB-KW"/>
</dbReference>
<evidence type="ECO:0000256" key="7">
    <source>
        <dbReference type="ARBA" id="ARBA00023277"/>
    </source>
</evidence>
<dbReference type="Proteomes" id="UP001152607">
    <property type="component" value="Unassembled WGS sequence"/>
</dbReference>
<dbReference type="PANTHER" id="PTHR42721:SF3">
    <property type="entry name" value="BETA-D-XYLOSIDASE 5-RELATED"/>
    <property type="match status" value="1"/>
</dbReference>
<evidence type="ECO:0000256" key="8">
    <source>
        <dbReference type="ARBA" id="ARBA00023295"/>
    </source>
</evidence>
<keyword evidence="5" id="KW-0378">Hydrolase</keyword>
<dbReference type="PRINTS" id="PR00133">
    <property type="entry name" value="GLHYDRLASE3"/>
</dbReference>
<dbReference type="GO" id="GO:0031222">
    <property type="term" value="P:arabinan catabolic process"/>
    <property type="evidence" value="ECO:0007669"/>
    <property type="project" value="TreeGrafter"/>
</dbReference>
<feature type="domain" description="Fibronectin type III-like" evidence="13">
    <location>
        <begin position="672"/>
        <end position="742"/>
    </location>
</feature>
<evidence type="ECO:0000256" key="2">
    <source>
        <dbReference type="ARBA" id="ARBA00005336"/>
    </source>
</evidence>
<dbReference type="InterPro" id="IPR001764">
    <property type="entry name" value="Glyco_hydro_3_N"/>
</dbReference>
<dbReference type="Pfam" id="PF00933">
    <property type="entry name" value="Glyco_hydro_3"/>
    <property type="match status" value="1"/>
</dbReference>
<evidence type="ECO:0000256" key="11">
    <source>
        <dbReference type="ARBA" id="ARBA00026107"/>
    </source>
</evidence>
<name>A0A9W4UKD4_9PLEO</name>
<dbReference type="InterPro" id="IPR002772">
    <property type="entry name" value="Glyco_hydro_3_C"/>
</dbReference>
<comment type="similarity">
    <text evidence="2">Belongs to the glycosyl hydrolase 3 family.</text>
</comment>
<dbReference type="SUPFAM" id="SSF52279">
    <property type="entry name" value="Beta-D-glucan exohydrolase, C-terminal domain"/>
    <property type="match status" value="1"/>
</dbReference>
<dbReference type="Gene3D" id="3.20.20.300">
    <property type="entry name" value="Glycoside hydrolase, family 3, N-terminal domain"/>
    <property type="match status" value="1"/>
</dbReference>
<dbReference type="InterPro" id="IPR044993">
    <property type="entry name" value="BXL"/>
</dbReference>
<dbReference type="GO" id="GO:0046556">
    <property type="term" value="F:alpha-L-arabinofuranosidase activity"/>
    <property type="evidence" value="ECO:0007669"/>
    <property type="project" value="TreeGrafter"/>
</dbReference>
<proteinExistence type="inferred from homology"/>
<dbReference type="InterPro" id="IPR013783">
    <property type="entry name" value="Ig-like_fold"/>
</dbReference>
<evidence type="ECO:0000256" key="9">
    <source>
        <dbReference type="ARBA" id="ARBA00023326"/>
    </source>
</evidence>
<dbReference type="GO" id="GO:0009044">
    <property type="term" value="F:xylan 1,4-beta-xylosidase activity"/>
    <property type="evidence" value="ECO:0007669"/>
    <property type="project" value="UniProtKB-EC"/>
</dbReference>
<protein>
    <recommendedName>
        <fullName evidence="11">xylan 1,4-beta-xylosidase</fullName>
        <ecNumber evidence="11">3.2.1.37</ecNumber>
    </recommendedName>
</protein>
<dbReference type="EC" id="3.2.1.37" evidence="11"/>
<evidence type="ECO:0000313" key="14">
    <source>
        <dbReference type="EMBL" id="CAI6336627.1"/>
    </source>
</evidence>
<evidence type="ECO:0000259" key="13">
    <source>
        <dbReference type="SMART" id="SM01217"/>
    </source>
</evidence>
<evidence type="ECO:0000256" key="5">
    <source>
        <dbReference type="ARBA" id="ARBA00022801"/>
    </source>
</evidence>
<feature type="chain" id="PRO_5040770832" description="xylan 1,4-beta-xylosidase" evidence="12">
    <location>
        <begin position="22"/>
        <end position="765"/>
    </location>
</feature>
<dbReference type="InterPro" id="IPR017853">
    <property type="entry name" value="GH"/>
</dbReference>
<comment type="catalytic activity">
    <reaction evidence="10">
        <text>Hydrolysis of (1-&gt;4)-beta-D-xylans, to remove successive D-xylose residues from the non-reducing termini.</text>
        <dbReference type="EC" id="3.2.1.37"/>
    </reaction>
</comment>
<feature type="signal peptide" evidence="12">
    <location>
        <begin position="1"/>
        <end position="21"/>
    </location>
</feature>
<evidence type="ECO:0000256" key="6">
    <source>
        <dbReference type="ARBA" id="ARBA00023180"/>
    </source>
</evidence>
<evidence type="ECO:0000256" key="12">
    <source>
        <dbReference type="SAM" id="SignalP"/>
    </source>
</evidence>
<dbReference type="InterPro" id="IPR026891">
    <property type="entry name" value="Fn3-like"/>
</dbReference>
<dbReference type="OrthoDB" id="47059at2759"/>
<evidence type="ECO:0000256" key="3">
    <source>
        <dbReference type="ARBA" id="ARBA00022651"/>
    </source>
</evidence>
<dbReference type="Gene3D" id="3.40.50.1700">
    <property type="entry name" value="Glycoside hydrolase family 3 C-terminal domain"/>
    <property type="match status" value="1"/>
</dbReference>
<dbReference type="SUPFAM" id="SSF51445">
    <property type="entry name" value="(Trans)glycosidases"/>
    <property type="match status" value="1"/>
</dbReference>
<dbReference type="InterPro" id="IPR036881">
    <property type="entry name" value="Glyco_hydro_3_C_sf"/>
</dbReference>
<sequence>MHSLSSPARMMALALPAIVLAAIGPDCVNGPLADNKICDVTATPLERATALVGAMEAEEKLGQLVSKSKGVSRIGLPPYNWWGEALHGVAGAPGINFTGDYKIATSFPMPVLMAAAFDDDLIQEIATIISIEARAFGNGGVAPLDFWTPNVNTFKDPRWGRGSETPGEDVLRVKRYAASVIAGLEGDDEKERRVIATCKHYAGNDLENWNGVTRHDFDAIISQQDLAEYYLQPFQTCARDSRVGSFMCSYNAVNGVPACANEFLMGTILREHWKWQENNYITSDCEAVLDISANHKYVATNAEGTGLAFNSGMDSSCEYEGSSDIPGAWSGGYLNETIVDRALTRIYRGLVTSGYFDGESAKYASLGPSDINTKPAQELARRAAAESLVLLKNEENALPFTLTNGTKVAMIGFWAGDQKKLQGGYSGPAPFLHSPAWAAQQLGISVKNVTGPISQSNSAPDTWTENALAAAEDAEYILYFGGQDTSAAAEGLDRQTLAWPAAQLTLINKLADLGKPLAVIQMGDMLDNTPLLTNTGVNSILWASWPGQDGGPAVLDIVSGAKAPAGRLPLTQYPVNYTDAVPMTDMNLRPSDTNPGRTYRWYADAVQTFGFGLHYTNFKVAAGASNSSSSNSSATWNIQELVDSCSNEFLDTCALPPLSLSITNAGNRTSDFVALAFVKSENGPKPYPLKTLSAYARVHDVAGGSTKAVGLEWTLGNIARHDESGNTVLYPGSYEVELDEPVQATWGFELTGEEAVLDKWPTPPS</sequence>
<evidence type="ECO:0000256" key="1">
    <source>
        <dbReference type="ARBA" id="ARBA00004851"/>
    </source>
</evidence>
<accession>A0A9W4UKD4</accession>
<dbReference type="SMART" id="SM01217">
    <property type="entry name" value="Fn3_like"/>
    <property type="match status" value="1"/>
</dbReference>
<dbReference type="PANTHER" id="PTHR42721">
    <property type="entry name" value="SUGAR HYDROLASE-RELATED"/>
    <property type="match status" value="1"/>
</dbReference>
<keyword evidence="6" id="KW-0325">Glycoprotein</keyword>
<keyword evidence="15" id="KW-1185">Reference proteome</keyword>
<dbReference type="Pfam" id="PF01915">
    <property type="entry name" value="Glyco_hydro_3_C"/>
    <property type="match status" value="1"/>
</dbReference>
<dbReference type="Gene3D" id="2.60.40.10">
    <property type="entry name" value="Immunoglobulins"/>
    <property type="match status" value="1"/>
</dbReference>
<keyword evidence="7" id="KW-0119">Carbohydrate metabolism</keyword>
<keyword evidence="9" id="KW-0624">Polysaccharide degradation</keyword>
<dbReference type="AlphaFoldDB" id="A0A9W4UKD4"/>
<gene>
    <name evidence="14" type="ORF">PDIGIT_LOCUS9731</name>
</gene>
<evidence type="ECO:0000313" key="15">
    <source>
        <dbReference type="Proteomes" id="UP001152607"/>
    </source>
</evidence>
<dbReference type="EMBL" id="CAOQHR010000006">
    <property type="protein sequence ID" value="CAI6336627.1"/>
    <property type="molecule type" value="Genomic_DNA"/>
</dbReference>
<keyword evidence="3" id="KW-0858">Xylan degradation</keyword>
<evidence type="ECO:0000256" key="4">
    <source>
        <dbReference type="ARBA" id="ARBA00022729"/>
    </source>
</evidence>
<organism evidence="14 15">
    <name type="scientific">Periconia digitata</name>
    <dbReference type="NCBI Taxonomy" id="1303443"/>
    <lineage>
        <taxon>Eukaryota</taxon>
        <taxon>Fungi</taxon>
        <taxon>Dikarya</taxon>
        <taxon>Ascomycota</taxon>
        <taxon>Pezizomycotina</taxon>
        <taxon>Dothideomycetes</taxon>
        <taxon>Pleosporomycetidae</taxon>
        <taxon>Pleosporales</taxon>
        <taxon>Massarineae</taxon>
        <taxon>Periconiaceae</taxon>
        <taxon>Periconia</taxon>
    </lineage>
</organism>